<dbReference type="RefSeq" id="WP_091990866.1">
    <property type="nucleotide sequence ID" value="NZ_FOLO01000067.1"/>
</dbReference>
<dbReference type="SUPFAM" id="SSF49265">
    <property type="entry name" value="Fibronectin type III"/>
    <property type="match status" value="1"/>
</dbReference>
<sequence>MSKVVDLVVDTGGDLFGLGRSVFDNTLGALWDSLTPDEPEVDNATLNKGLQKGIDQPRRITFGRDRVGGVIAHQAEVERDETKWVQLIVLINGAPIDALEEIYIADKKLSEYPSDSYGYSISDGRHAEANLAAVNKMAGWTSEHIGFNQAHVFIEFKNDREIFPDGISDCEFLIRGVRVWDPRNPAQNADDETTWSWTQNAVLNTLHYVRFFGAHEVPFSRLPINWWMAAANVADEDVEFTDKNDELATEKRYTVNGTFQFTSNPLAVLNQLEQSFAGKVFRQMGQWYIRVGAWYGQPTFTINQKDVHGNVKIKWHADLRDRANIVRATFTDPNQNYERTDAPPVISSQYQLHDNQPLEKSITLPFVRSSTTAQRLSAIKLEQSRLGSIEIPLKHAGLAAAVGRTIYVNLPREAINNKVYRVVERRFRIDGGVTVIAIEDAPTLWADDLKPGEQDLTPNSDYVTGKPQAVNDVRVHINTDGIGLLKWAHPAPFSVESFSIAFYSVNGSDNTLMSKDKVSYTQCDIPPLGLGEYLAKITAVNIFGLHSEVVSISFSITKPVTPLIRGC</sequence>
<keyword evidence="2" id="KW-1185">Reference proteome</keyword>
<dbReference type="STRING" id="1123010.SAMN02745724_04837"/>
<organism evidence="1 2">
    <name type="scientific">Pseudoalteromonas denitrificans DSM 6059</name>
    <dbReference type="NCBI Taxonomy" id="1123010"/>
    <lineage>
        <taxon>Bacteria</taxon>
        <taxon>Pseudomonadati</taxon>
        <taxon>Pseudomonadota</taxon>
        <taxon>Gammaproteobacteria</taxon>
        <taxon>Alteromonadales</taxon>
        <taxon>Pseudoalteromonadaceae</taxon>
        <taxon>Pseudoalteromonas</taxon>
    </lineage>
</organism>
<proteinExistence type="predicted"/>
<dbReference type="OrthoDB" id="6336746at2"/>
<dbReference type="InterPro" id="IPR036116">
    <property type="entry name" value="FN3_sf"/>
</dbReference>
<gene>
    <name evidence="1" type="ORF">SAMN02745724_04837</name>
</gene>
<dbReference type="Proteomes" id="UP000198862">
    <property type="component" value="Unassembled WGS sequence"/>
</dbReference>
<name>A0A1I1TA06_9GAMM</name>
<evidence type="ECO:0000313" key="2">
    <source>
        <dbReference type="Proteomes" id="UP000198862"/>
    </source>
</evidence>
<dbReference type="EMBL" id="FOLO01000067">
    <property type="protein sequence ID" value="SFD55426.1"/>
    <property type="molecule type" value="Genomic_DNA"/>
</dbReference>
<protein>
    <submittedName>
        <fullName evidence="1">Putative phage tail protein</fullName>
    </submittedName>
</protein>
<accession>A0A1I1TA06</accession>
<dbReference type="AlphaFoldDB" id="A0A1I1TA06"/>
<reference evidence="1 2" key="1">
    <citation type="submission" date="2016-10" db="EMBL/GenBank/DDBJ databases">
        <authorList>
            <person name="de Groot N.N."/>
        </authorList>
    </citation>
    <scope>NUCLEOTIDE SEQUENCE [LARGE SCALE GENOMIC DNA]</scope>
    <source>
        <strain evidence="1 2">DSM 6059</strain>
    </source>
</reference>
<evidence type="ECO:0000313" key="1">
    <source>
        <dbReference type="EMBL" id="SFD55426.1"/>
    </source>
</evidence>